<dbReference type="Gene3D" id="3.40.720.10">
    <property type="entry name" value="Alkaline Phosphatase, subunit A"/>
    <property type="match status" value="1"/>
</dbReference>
<keyword evidence="9 12" id="KW-0472">Membrane</keyword>
<evidence type="ECO:0000256" key="10">
    <source>
        <dbReference type="ARBA" id="ARBA00023180"/>
    </source>
</evidence>
<feature type="transmembrane region" description="Helical" evidence="12">
    <location>
        <begin position="675"/>
        <end position="695"/>
    </location>
</feature>
<dbReference type="GO" id="GO:0006506">
    <property type="term" value="P:GPI anchor biosynthetic process"/>
    <property type="evidence" value="ECO:0007669"/>
    <property type="project" value="UniProtKB-KW"/>
</dbReference>
<evidence type="ECO:0000256" key="4">
    <source>
        <dbReference type="ARBA" id="ARBA00022502"/>
    </source>
</evidence>
<evidence type="ECO:0000313" key="13">
    <source>
        <dbReference type="EMBL" id="KAJ4392140.1"/>
    </source>
</evidence>
<comment type="caution">
    <text evidence="13">The sequence shown here is derived from an EMBL/GenBank/DDBJ whole genome shotgun (WGS) entry which is preliminary data.</text>
</comment>
<feature type="transmembrane region" description="Helical" evidence="12">
    <location>
        <begin position="827"/>
        <end position="850"/>
    </location>
</feature>
<feature type="transmembrane region" description="Helical" evidence="12">
    <location>
        <begin position="1050"/>
        <end position="1069"/>
    </location>
</feature>
<dbReference type="EMBL" id="JAPEVB010000003">
    <property type="protein sequence ID" value="KAJ4392140.1"/>
    <property type="molecule type" value="Genomic_DNA"/>
</dbReference>
<evidence type="ECO:0000256" key="1">
    <source>
        <dbReference type="ARBA" id="ARBA00004477"/>
    </source>
</evidence>
<dbReference type="OrthoDB" id="272139at2759"/>
<feature type="transmembrane region" description="Helical" evidence="12">
    <location>
        <begin position="973"/>
        <end position="995"/>
    </location>
</feature>
<feature type="transmembrane region" description="Helical" evidence="12">
    <location>
        <begin position="888"/>
        <end position="911"/>
    </location>
</feature>
<name>A0A9W8YW73_9PEZI</name>
<feature type="region of interest" description="Disordered" evidence="11">
    <location>
        <begin position="30"/>
        <end position="56"/>
    </location>
</feature>
<dbReference type="InterPro" id="IPR017850">
    <property type="entry name" value="Alkaline_phosphatase_core_sf"/>
</dbReference>
<organism evidence="13 14">
    <name type="scientific">Gnomoniopsis smithogilvyi</name>
    <dbReference type="NCBI Taxonomy" id="1191159"/>
    <lineage>
        <taxon>Eukaryota</taxon>
        <taxon>Fungi</taxon>
        <taxon>Dikarya</taxon>
        <taxon>Ascomycota</taxon>
        <taxon>Pezizomycotina</taxon>
        <taxon>Sordariomycetes</taxon>
        <taxon>Sordariomycetidae</taxon>
        <taxon>Diaporthales</taxon>
        <taxon>Gnomoniaceae</taxon>
        <taxon>Gnomoniopsis</taxon>
    </lineage>
</organism>
<dbReference type="InterPro" id="IPR002591">
    <property type="entry name" value="Phosphodiest/P_Trfase"/>
</dbReference>
<feature type="transmembrane region" description="Helical" evidence="12">
    <location>
        <begin position="780"/>
        <end position="799"/>
    </location>
</feature>
<evidence type="ECO:0000256" key="2">
    <source>
        <dbReference type="ARBA" id="ARBA00004687"/>
    </source>
</evidence>
<keyword evidence="8 12" id="KW-1133">Transmembrane helix</keyword>
<feature type="transmembrane region" description="Helical" evidence="12">
    <location>
        <begin position="702"/>
        <end position="719"/>
    </location>
</feature>
<accession>A0A9W8YW73</accession>
<feature type="transmembrane region" description="Helical" evidence="12">
    <location>
        <begin position="923"/>
        <end position="941"/>
    </location>
</feature>
<evidence type="ECO:0000256" key="11">
    <source>
        <dbReference type="SAM" id="MobiDB-lite"/>
    </source>
</evidence>
<comment type="subcellular location">
    <subcellularLocation>
        <location evidence="1">Endoplasmic reticulum membrane</location>
        <topology evidence="1">Multi-pass membrane protein</topology>
    </subcellularLocation>
</comment>
<dbReference type="Proteomes" id="UP001140453">
    <property type="component" value="Unassembled WGS sequence"/>
</dbReference>
<comment type="pathway">
    <text evidence="2">Glycolipid biosynthesis; glycosylphosphatidylinositol-anchor biosynthesis.</text>
</comment>
<feature type="transmembrane region" description="Helical" evidence="12">
    <location>
        <begin position="746"/>
        <end position="768"/>
    </location>
</feature>
<proteinExistence type="inferred from homology"/>
<sequence>MAPPKSPSAARSKPPPTEYQAIAAQFAAAKRRQQAEEANKKQEITPEEHNRKSALQQRADALELRRKKDYDRRWGWTVGFWIWLLGIHIVGIFYFTSGFLLTRLVLEDQSTCSVNPVEATVTWDVNVLSDWKGRGTVDGGCWHPKTFEKAVVVIIDALRYDFTVPVEDDAEFHNAFPFLYETAVKSPNNAFLRPFIADPPTTTLQRLKGLTTGTLPTFIDIGSNFAGTAIEEDNLLMQLRNVGKKIVHLGDDTWDALFPGYFEANASKSYDSFNVWDLHSVDNGVLEHIFPLMTPNRKTEWDLLVGHLLGVDHAGHRYGPAHSAMTAKLRQMDDFIRDLADKVDDDTVLVVMGDHGMDPKGDHGGESDDEVEAALWMYSKKPIFGRTKPAFVTPPLTAKERPVNQIDLVPTLALLLGVPIPYNNLGAPIEEAFAGKKGDAWNALASAARVTAAAIQRYQVSYFAARGIEQTSEVGSPAAFFNKAEETLKTNSWGKSYESVYSAFMDYQAENLKVCKALWARFDIPSMIIGLVITGIGLIALVLYITRDDEDDFAEMENFDLDVAESNLEAEGVQADADIPSYLTLSKSLVLAAGAGAIPGGVVGLVYSSFTQAADYRLGAAGAAIASATMVIVALLRTKMVLPIPSNVWGWMAATFTISQSIGFAANSYTIWEDSILLFFITTFGLANAFAALNIEHKPNRYLAIYHSILFVILGRIASASKLCRDEQYPYCKTTYYASSTSSTAAPWHLVIPFAVFLIIPSIIKAYYRPTRSYHGLAPVWINYALRLALYLSFAYWTMDTADNANWIDSLPEDVLKYLPEGILKTISVYTAQLCLGIAIIAGTTAFIWAPPCINVVTSAVGGQRAQIAVLGYGNANGARYLLLPLNIMAACILLSKPMGGGAIALMMWQVLSLVELLDFNDIAAETIGPVMLGLLGNFYFFKTGHQAVLSSIQWDAAFIPLFSIRYPWSPIIVMLNTFAGQILAVACIPLVVLWKTGPKRKGILESVSRALGVFVVYFAVESLATMAWAGYLRRHLMLYRVFMPRFMTAAMILLIVDVVGIVVTLAGVRLNTLAVGEVFGMAD</sequence>
<keyword evidence="7" id="KW-0256">Endoplasmic reticulum</keyword>
<keyword evidence="10" id="KW-0325">Glycoprotein</keyword>
<dbReference type="InterPro" id="IPR039524">
    <property type="entry name" value="PIGO/GPI13"/>
</dbReference>
<dbReference type="PANTHER" id="PTHR23071">
    <property type="entry name" value="PHOSPHATIDYLINOSITOL GLYCAN"/>
    <property type="match status" value="1"/>
</dbReference>
<evidence type="ECO:0000256" key="6">
    <source>
        <dbReference type="ARBA" id="ARBA00022692"/>
    </source>
</evidence>
<comment type="similarity">
    <text evidence="3">Belongs to the PIGG/PIGN/PIGO family. PIGO subfamily.</text>
</comment>
<keyword evidence="4" id="KW-0337">GPI-anchor biosynthesis</keyword>
<feature type="compositionally biased region" description="Basic and acidic residues" evidence="11">
    <location>
        <begin position="33"/>
        <end position="51"/>
    </location>
</feature>
<dbReference type="AlphaFoldDB" id="A0A9W8YW73"/>
<dbReference type="InterPro" id="IPR037675">
    <property type="entry name" value="PIG-O_N"/>
</dbReference>
<keyword evidence="5" id="KW-0808">Transferase</keyword>
<dbReference type="GO" id="GO:0051377">
    <property type="term" value="F:mannose-ethanolamine phosphotransferase activity"/>
    <property type="evidence" value="ECO:0007669"/>
    <property type="project" value="InterPro"/>
</dbReference>
<evidence type="ECO:0000256" key="12">
    <source>
        <dbReference type="SAM" id="Phobius"/>
    </source>
</evidence>
<evidence type="ECO:0000256" key="9">
    <source>
        <dbReference type="ARBA" id="ARBA00023136"/>
    </source>
</evidence>
<dbReference type="CDD" id="cd16023">
    <property type="entry name" value="GPI_EPT_3"/>
    <property type="match status" value="1"/>
</dbReference>
<dbReference type="PANTHER" id="PTHR23071:SF1">
    <property type="entry name" value="GPI ETHANOLAMINE PHOSPHATE TRANSFERASE 3"/>
    <property type="match status" value="1"/>
</dbReference>
<keyword evidence="6 12" id="KW-0812">Transmembrane</keyword>
<dbReference type="SUPFAM" id="SSF53649">
    <property type="entry name" value="Alkaline phosphatase-like"/>
    <property type="match status" value="1"/>
</dbReference>
<gene>
    <name evidence="13" type="primary">GPI13</name>
    <name evidence="13" type="ORF">N0V93_005763</name>
</gene>
<reference evidence="13" key="1">
    <citation type="submission" date="2022-10" db="EMBL/GenBank/DDBJ databases">
        <title>Tapping the CABI collections for fungal endophytes: first genome assemblies for Collariella, Neodidymelliopsis, Ascochyta clinopodiicola, Didymella pomorum, Didymosphaeria variabile, Neocosmospora piperis and Neocucurbitaria cava.</title>
        <authorList>
            <person name="Hill R."/>
        </authorList>
    </citation>
    <scope>NUCLEOTIDE SEQUENCE</scope>
    <source>
        <strain evidence="13">IMI 355082</strain>
    </source>
</reference>
<feature type="transmembrane region" description="Helical" evidence="12">
    <location>
        <begin position="648"/>
        <end position="669"/>
    </location>
</feature>
<feature type="transmembrane region" description="Helical" evidence="12">
    <location>
        <begin position="1007"/>
        <end position="1030"/>
    </location>
</feature>
<dbReference type="Pfam" id="PF01663">
    <property type="entry name" value="Phosphodiest"/>
    <property type="match status" value="1"/>
</dbReference>
<evidence type="ECO:0000256" key="7">
    <source>
        <dbReference type="ARBA" id="ARBA00022824"/>
    </source>
</evidence>
<feature type="transmembrane region" description="Helical" evidence="12">
    <location>
        <begin position="589"/>
        <end position="610"/>
    </location>
</feature>
<evidence type="ECO:0000256" key="3">
    <source>
        <dbReference type="ARBA" id="ARBA00008695"/>
    </source>
</evidence>
<feature type="transmembrane region" description="Helical" evidence="12">
    <location>
        <begin position="616"/>
        <end position="636"/>
    </location>
</feature>
<feature type="transmembrane region" description="Helical" evidence="12">
    <location>
        <begin position="524"/>
        <end position="546"/>
    </location>
</feature>
<evidence type="ECO:0000256" key="8">
    <source>
        <dbReference type="ARBA" id="ARBA00022989"/>
    </source>
</evidence>
<feature type="transmembrane region" description="Helical" evidence="12">
    <location>
        <begin position="74"/>
        <end position="95"/>
    </location>
</feature>
<dbReference type="GO" id="GO:0005789">
    <property type="term" value="C:endoplasmic reticulum membrane"/>
    <property type="evidence" value="ECO:0007669"/>
    <property type="project" value="UniProtKB-SubCell"/>
</dbReference>
<evidence type="ECO:0000256" key="5">
    <source>
        <dbReference type="ARBA" id="ARBA00022679"/>
    </source>
</evidence>
<keyword evidence="14" id="KW-1185">Reference proteome</keyword>
<protein>
    <submittedName>
        <fullName evidence="13">Mannose-ethanolamine phosphotransferase gpi13</fullName>
    </submittedName>
</protein>
<evidence type="ECO:0000313" key="14">
    <source>
        <dbReference type="Proteomes" id="UP001140453"/>
    </source>
</evidence>